<accession>A0AAJ8MXP2</accession>
<dbReference type="RefSeq" id="XP_031860099.2">
    <property type="nucleotide sequence ID" value="XM_032005610.2"/>
</dbReference>
<dbReference type="AlphaFoldDB" id="A0AAJ8MXP2"/>
<dbReference type="GeneID" id="43589760"/>
<reference evidence="2" key="2">
    <citation type="submission" date="2024-01" db="EMBL/GenBank/DDBJ databases">
        <title>Comparative genomics of Cryptococcus and Kwoniella reveals pathogenesis evolution and contrasting modes of karyotype evolution via chromosome fusion or intercentromeric recombination.</title>
        <authorList>
            <person name="Coelho M.A."/>
            <person name="David-Palma M."/>
            <person name="Shea T."/>
            <person name="Bowers K."/>
            <person name="McGinley-Smith S."/>
            <person name="Mohammad A.W."/>
            <person name="Gnirke A."/>
            <person name="Yurkov A.M."/>
            <person name="Nowrousian M."/>
            <person name="Sun S."/>
            <person name="Cuomo C.A."/>
            <person name="Heitman J."/>
        </authorList>
    </citation>
    <scope>NUCLEOTIDE SEQUENCE</scope>
    <source>
        <strain evidence="2">CBS 12478</strain>
    </source>
</reference>
<protein>
    <submittedName>
        <fullName evidence="2">Uncharacterized protein</fullName>
    </submittedName>
</protein>
<sequence>MVNFLKALFKPPSNRSRKVTTTTRTTATTTYPYNSTDSRLIQTAMGNSSQIGGRLGAIIASSSDAIGTCQTLLSSNSTDDSSIHHITRIIALLEAQRRELFDMRPYVERRRFPTLLTLHEIYSKLGTSLQDVQSMPPTVARDTLETLVQVLQEGPDYLIDIILISAIISQAEMIDTSYASDLRHILDRAIDSQTDLETFRRATEAIASVSSGIPTHLLDNQQAEEAYEAIAVLVKQLQVRVATSVNLTPTPASSIAGSGTVTPVQSPLVSATTSPAVSPTPSVSSSTSSTPSDPNFKSMDISDLQANYGTGVRAPASPLPGLSSYRPSPAPSTPKPAAATPATPDTSSETSQEIWEYRDQLLTRSALDLVLAQEALAQADSSGQYAGEVSWDDLRKAWIPKWVEKLKPGDLADDDEVPDLTPGGFKIKTKDEWGNKIGWYGPHKEMYYEEEPKFELKEK</sequence>
<dbReference type="EMBL" id="CP144056">
    <property type="protein sequence ID" value="WWD18926.1"/>
    <property type="molecule type" value="Genomic_DNA"/>
</dbReference>
<dbReference type="Proteomes" id="UP000322225">
    <property type="component" value="Chromosome 6"/>
</dbReference>
<organism evidence="2 3">
    <name type="scientific">Kwoniella shandongensis</name>
    <dbReference type="NCBI Taxonomy" id="1734106"/>
    <lineage>
        <taxon>Eukaryota</taxon>
        <taxon>Fungi</taxon>
        <taxon>Dikarya</taxon>
        <taxon>Basidiomycota</taxon>
        <taxon>Agaricomycotina</taxon>
        <taxon>Tremellomycetes</taxon>
        <taxon>Tremellales</taxon>
        <taxon>Cryptococcaceae</taxon>
        <taxon>Kwoniella</taxon>
    </lineage>
</organism>
<feature type="region of interest" description="Disordered" evidence="1">
    <location>
        <begin position="266"/>
        <end position="352"/>
    </location>
</feature>
<evidence type="ECO:0000256" key="1">
    <source>
        <dbReference type="SAM" id="MobiDB-lite"/>
    </source>
</evidence>
<proteinExistence type="predicted"/>
<keyword evidence="3" id="KW-1185">Reference proteome</keyword>
<name>A0AAJ8MXP2_9TREE</name>
<evidence type="ECO:0000313" key="2">
    <source>
        <dbReference type="EMBL" id="WWD18926.1"/>
    </source>
</evidence>
<dbReference type="KEGG" id="ksn:43589760"/>
<evidence type="ECO:0000313" key="3">
    <source>
        <dbReference type="Proteomes" id="UP000322225"/>
    </source>
</evidence>
<feature type="compositionally biased region" description="Low complexity" evidence="1">
    <location>
        <begin position="335"/>
        <end position="351"/>
    </location>
</feature>
<gene>
    <name evidence="2" type="ORF">CI109_103382</name>
</gene>
<reference evidence="2" key="1">
    <citation type="submission" date="2017-08" db="EMBL/GenBank/DDBJ databases">
        <authorList>
            <person name="Cuomo C."/>
            <person name="Billmyre B."/>
            <person name="Heitman J."/>
        </authorList>
    </citation>
    <scope>NUCLEOTIDE SEQUENCE</scope>
    <source>
        <strain evidence="2">CBS 12478</strain>
    </source>
</reference>
<feature type="compositionally biased region" description="Low complexity" evidence="1">
    <location>
        <begin position="269"/>
        <end position="292"/>
    </location>
</feature>